<dbReference type="SMART" id="SM00044">
    <property type="entry name" value="CYCc"/>
    <property type="match status" value="1"/>
</dbReference>
<feature type="transmembrane region" description="Helical" evidence="2">
    <location>
        <begin position="298"/>
        <end position="321"/>
    </location>
</feature>
<evidence type="ECO:0000256" key="1">
    <source>
        <dbReference type="SAM" id="MobiDB-lite"/>
    </source>
</evidence>
<feature type="transmembrane region" description="Helical" evidence="2">
    <location>
        <begin position="333"/>
        <end position="352"/>
    </location>
</feature>
<comment type="caution">
    <text evidence="4">The sequence shown here is derived from an EMBL/GenBank/DDBJ whole genome shotgun (WGS) entry which is preliminary data.</text>
</comment>
<feature type="region of interest" description="Disordered" evidence="1">
    <location>
        <begin position="623"/>
        <end position="646"/>
    </location>
</feature>
<dbReference type="PANTHER" id="PTHR43081">
    <property type="entry name" value="ADENYLATE CYCLASE, TERMINAL-DIFFERENTIATION SPECIFIC-RELATED"/>
    <property type="match status" value="1"/>
</dbReference>
<organism evidence="4 5">
    <name type="scientific">Pythium insidiosum</name>
    <name type="common">Pythiosis disease agent</name>
    <dbReference type="NCBI Taxonomy" id="114742"/>
    <lineage>
        <taxon>Eukaryota</taxon>
        <taxon>Sar</taxon>
        <taxon>Stramenopiles</taxon>
        <taxon>Oomycota</taxon>
        <taxon>Peronosporomycetes</taxon>
        <taxon>Pythiales</taxon>
        <taxon>Pythiaceae</taxon>
        <taxon>Pythium</taxon>
    </lineage>
</organism>
<sequence length="676" mass="75715">MPLARAARDGVDAKMSASFERQAAVVADNEWLYVYSVSFFLSFVATTLAVYHMRRLGGDIFRSTVRFVTTSFLLCTSLNALFGGLFYSFLLATIDGRIDLIQERIRQHGKPLNGSGNADIDVYYNGYALHGSDGSDLVDDGMEPLLRPDDKPDGGEAAFLTKLTHGKKALSHSLTLLLVLQNIFFVLSAYWILLLTHELYRLAKTTHDRGSKQERLVIRKYACGALFILVTFCVAGVWIVVSHSGYNRAFKTLSILEFAFIIFSVVYAMMALLLLRVKGRKNEHIHGMLVASPLYRRLKLMMVVCAIFTLPYSVLQLTLLGLNENAVDEVPDYLVGLLTTVYYMFGAAQAIVMGGSQQCCFRLLYPILPTQVREAPQFQSLRSTRRHASTMLDEATTPPERPVFVNTDIESSSALWAQAPQHVIDAAQRIHDDLMRNTLPKYNGYEITTAGDAFQLAFHNIEDAVKYCLEVQLQLLQAKWPSQLEGLVPSTKTERDFGLRCQVIFRGLRVRMGIHDTSEEEGMLVSQVHPVTGKTVYIGASEMIGREISDLGYGGQIVVSKRVAAWIRANEDRLREQAPLTMDYYGTQAIHSLELDVELYEVTSKLLDGRRKYFKRRRIADAGGVDDRKPESPVGSFVQSGDSTTEESVADFHVQVSPKNQMRLYASHPSLWTAPV</sequence>
<dbReference type="SUPFAM" id="SSF55073">
    <property type="entry name" value="Nucleotide cyclase"/>
    <property type="match status" value="1"/>
</dbReference>
<keyword evidence="2" id="KW-1133">Transmembrane helix</keyword>
<dbReference type="InterPro" id="IPR029787">
    <property type="entry name" value="Nucleotide_cyclase"/>
</dbReference>
<keyword evidence="2" id="KW-0472">Membrane</keyword>
<dbReference type="PROSITE" id="PS50125">
    <property type="entry name" value="GUANYLATE_CYCLASE_2"/>
    <property type="match status" value="1"/>
</dbReference>
<evidence type="ECO:0000313" key="5">
    <source>
        <dbReference type="Proteomes" id="UP001209570"/>
    </source>
</evidence>
<reference evidence="4" key="1">
    <citation type="submission" date="2021-12" db="EMBL/GenBank/DDBJ databases">
        <title>Prjna785345.</title>
        <authorList>
            <person name="Rujirawat T."/>
            <person name="Krajaejun T."/>
        </authorList>
    </citation>
    <scope>NUCLEOTIDE SEQUENCE</scope>
    <source>
        <strain evidence="4">Pi057C3</strain>
    </source>
</reference>
<feature type="transmembrane region" description="Helical" evidence="2">
    <location>
        <begin position="221"/>
        <end position="241"/>
    </location>
</feature>
<dbReference type="PANTHER" id="PTHR43081:SF1">
    <property type="entry name" value="ADENYLATE CYCLASE, TERMINAL-DIFFERENTIATION SPECIFIC"/>
    <property type="match status" value="1"/>
</dbReference>
<keyword evidence="2" id="KW-0812">Transmembrane</keyword>
<feature type="transmembrane region" description="Helical" evidence="2">
    <location>
        <begin position="176"/>
        <end position="200"/>
    </location>
</feature>
<feature type="transmembrane region" description="Helical" evidence="2">
    <location>
        <begin position="72"/>
        <end position="94"/>
    </location>
</feature>
<dbReference type="GO" id="GO:0009190">
    <property type="term" value="P:cyclic nucleotide biosynthetic process"/>
    <property type="evidence" value="ECO:0007669"/>
    <property type="project" value="InterPro"/>
</dbReference>
<evidence type="ECO:0000313" key="4">
    <source>
        <dbReference type="EMBL" id="KAJ0397866.1"/>
    </source>
</evidence>
<dbReference type="InterPro" id="IPR001054">
    <property type="entry name" value="A/G_cyclase"/>
</dbReference>
<evidence type="ECO:0000256" key="2">
    <source>
        <dbReference type="SAM" id="Phobius"/>
    </source>
</evidence>
<feature type="transmembrane region" description="Helical" evidence="2">
    <location>
        <begin position="32"/>
        <end position="51"/>
    </location>
</feature>
<gene>
    <name evidence="4" type="ORF">P43SY_005957</name>
</gene>
<name>A0AAD5LH32_PYTIN</name>
<evidence type="ECO:0000259" key="3">
    <source>
        <dbReference type="PROSITE" id="PS50125"/>
    </source>
</evidence>
<feature type="domain" description="Guanylate cyclase" evidence="3">
    <location>
        <begin position="403"/>
        <end position="543"/>
    </location>
</feature>
<dbReference type="Proteomes" id="UP001209570">
    <property type="component" value="Unassembled WGS sequence"/>
</dbReference>
<dbReference type="GO" id="GO:0035556">
    <property type="term" value="P:intracellular signal transduction"/>
    <property type="evidence" value="ECO:0007669"/>
    <property type="project" value="InterPro"/>
</dbReference>
<protein>
    <recommendedName>
        <fullName evidence="3">Guanylate cyclase domain-containing protein</fullName>
    </recommendedName>
</protein>
<proteinExistence type="predicted"/>
<keyword evidence="5" id="KW-1185">Reference proteome</keyword>
<dbReference type="EMBL" id="JAKCXM010000235">
    <property type="protein sequence ID" value="KAJ0397866.1"/>
    <property type="molecule type" value="Genomic_DNA"/>
</dbReference>
<dbReference type="Gene3D" id="3.30.70.1230">
    <property type="entry name" value="Nucleotide cyclase"/>
    <property type="match status" value="1"/>
</dbReference>
<dbReference type="Pfam" id="PF00211">
    <property type="entry name" value="Guanylate_cyc"/>
    <property type="match status" value="1"/>
</dbReference>
<dbReference type="InterPro" id="IPR050697">
    <property type="entry name" value="Adenylyl/Guanylyl_Cyclase_3/4"/>
</dbReference>
<dbReference type="AlphaFoldDB" id="A0AAD5LH32"/>
<accession>A0AAD5LH32</accession>
<feature type="transmembrane region" description="Helical" evidence="2">
    <location>
        <begin position="253"/>
        <end position="277"/>
    </location>
</feature>